<evidence type="ECO:0000256" key="2">
    <source>
        <dbReference type="PROSITE-ProRule" id="PRU00169"/>
    </source>
</evidence>
<evidence type="ECO:0000259" key="3">
    <source>
        <dbReference type="PROSITE" id="PS50110"/>
    </source>
</evidence>
<dbReference type="InterPro" id="IPR001789">
    <property type="entry name" value="Sig_transdc_resp-reg_receiver"/>
</dbReference>
<sequence>MMTETNKKQRLRVIVVEDDAFIALDIEDVLLGADFDVIGCFSNVNDTLALLDQTRPDFALLDYNLGKETSVPIARRLLTLSIPFMFLSGQTRDVVLEDFDDEYPVMGKPFRPSQLISEVETLVQT</sequence>
<evidence type="ECO:0000313" key="5">
    <source>
        <dbReference type="Proteomes" id="UP001161391"/>
    </source>
</evidence>
<reference evidence="4" key="1">
    <citation type="journal article" date="2014" name="Int. J. Syst. Evol. Microbiol.">
        <title>Complete genome of a new Firmicutes species belonging to the dominant human colonic microbiota ('Ruminococcus bicirculans') reveals two chromosomes and a selective capacity to utilize plant glucans.</title>
        <authorList>
            <consortium name="NISC Comparative Sequencing Program"/>
            <person name="Wegmann U."/>
            <person name="Louis P."/>
            <person name="Goesmann A."/>
            <person name="Henrissat B."/>
            <person name="Duncan S.H."/>
            <person name="Flint H.J."/>
        </authorList>
    </citation>
    <scope>NUCLEOTIDE SEQUENCE</scope>
    <source>
        <strain evidence="4">NBRC 108219</strain>
    </source>
</reference>
<evidence type="ECO:0000256" key="1">
    <source>
        <dbReference type="ARBA" id="ARBA00022553"/>
    </source>
</evidence>
<dbReference type="SMART" id="SM00448">
    <property type="entry name" value="REC"/>
    <property type="match status" value="1"/>
</dbReference>
<organism evidence="4 5">
    <name type="scientific">Algimonas ampicilliniresistens</name>
    <dbReference type="NCBI Taxonomy" id="1298735"/>
    <lineage>
        <taxon>Bacteria</taxon>
        <taxon>Pseudomonadati</taxon>
        <taxon>Pseudomonadota</taxon>
        <taxon>Alphaproteobacteria</taxon>
        <taxon>Maricaulales</taxon>
        <taxon>Robiginitomaculaceae</taxon>
        <taxon>Algimonas</taxon>
    </lineage>
</organism>
<dbReference type="InterPro" id="IPR011006">
    <property type="entry name" value="CheY-like_superfamily"/>
</dbReference>
<dbReference type="Pfam" id="PF00072">
    <property type="entry name" value="Response_reg"/>
    <property type="match status" value="1"/>
</dbReference>
<keyword evidence="5" id="KW-1185">Reference proteome</keyword>
<dbReference type="PANTHER" id="PTHR44591">
    <property type="entry name" value="STRESS RESPONSE REGULATOR PROTEIN 1"/>
    <property type="match status" value="1"/>
</dbReference>
<keyword evidence="1 2" id="KW-0597">Phosphoprotein</keyword>
<evidence type="ECO:0000313" key="4">
    <source>
        <dbReference type="EMBL" id="GLQ24596.1"/>
    </source>
</evidence>
<gene>
    <name evidence="4" type="ORF">GCM10007853_24700</name>
</gene>
<dbReference type="Gene3D" id="3.40.50.2300">
    <property type="match status" value="1"/>
</dbReference>
<feature type="modified residue" description="4-aspartylphosphate" evidence="2">
    <location>
        <position position="62"/>
    </location>
</feature>
<dbReference type="EMBL" id="BSNK01000002">
    <property type="protein sequence ID" value="GLQ24596.1"/>
    <property type="molecule type" value="Genomic_DNA"/>
</dbReference>
<dbReference type="RefSeq" id="WP_284391192.1">
    <property type="nucleotide sequence ID" value="NZ_BSNK01000002.1"/>
</dbReference>
<dbReference type="PANTHER" id="PTHR44591:SF3">
    <property type="entry name" value="RESPONSE REGULATORY DOMAIN-CONTAINING PROTEIN"/>
    <property type="match status" value="1"/>
</dbReference>
<feature type="domain" description="Response regulatory" evidence="3">
    <location>
        <begin position="12"/>
        <end position="123"/>
    </location>
</feature>
<dbReference type="PROSITE" id="PS50110">
    <property type="entry name" value="RESPONSE_REGULATORY"/>
    <property type="match status" value="1"/>
</dbReference>
<proteinExistence type="predicted"/>
<dbReference type="InterPro" id="IPR050595">
    <property type="entry name" value="Bact_response_regulator"/>
</dbReference>
<name>A0ABQ5VAN1_9PROT</name>
<dbReference type="SUPFAM" id="SSF52172">
    <property type="entry name" value="CheY-like"/>
    <property type="match status" value="1"/>
</dbReference>
<reference evidence="4" key="2">
    <citation type="submission" date="2023-01" db="EMBL/GenBank/DDBJ databases">
        <title>Draft genome sequence of Algimonas ampicilliniresistens strain NBRC 108219.</title>
        <authorList>
            <person name="Sun Q."/>
            <person name="Mori K."/>
        </authorList>
    </citation>
    <scope>NUCLEOTIDE SEQUENCE</scope>
    <source>
        <strain evidence="4">NBRC 108219</strain>
    </source>
</reference>
<accession>A0ABQ5VAN1</accession>
<protein>
    <submittedName>
        <fullName evidence="4">Response regulator</fullName>
    </submittedName>
</protein>
<comment type="caution">
    <text evidence="4">The sequence shown here is derived from an EMBL/GenBank/DDBJ whole genome shotgun (WGS) entry which is preliminary data.</text>
</comment>
<dbReference type="Proteomes" id="UP001161391">
    <property type="component" value="Unassembled WGS sequence"/>
</dbReference>